<dbReference type="Pfam" id="PF00005">
    <property type="entry name" value="ABC_tran"/>
    <property type="match status" value="1"/>
</dbReference>
<reference evidence="6 7" key="1">
    <citation type="journal article" date="2011" name="J. Bacteriol.">
        <title>Complete genome sequence of the hyperthermophilic, piezophilic, heterotrophic, and carboxydotrophic archaeon Thermococcus barophilus MP.</title>
        <authorList>
            <person name="Vannier P."/>
            <person name="Marteinsson V.T."/>
            <person name="Fridjonsson O.H."/>
            <person name="Oger P."/>
            <person name="Jebbar M."/>
        </authorList>
    </citation>
    <scope>NUCLEOTIDE SEQUENCE [LARGE SCALE GENOMIC DNA]</scope>
    <source>
        <strain evidence="7">DSM 11836 / MP</strain>
    </source>
</reference>
<name>F0LH02_THEBM</name>
<evidence type="ECO:0000313" key="6">
    <source>
        <dbReference type="EMBL" id="ADT84210.1"/>
    </source>
</evidence>
<feature type="domain" description="ABC transporter" evidence="5">
    <location>
        <begin position="4"/>
        <end position="232"/>
    </location>
</feature>
<dbReference type="CDD" id="cd03230">
    <property type="entry name" value="ABC_DR_subfamily_A"/>
    <property type="match status" value="1"/>
</dbReference>
<dbReference type="InterPro" id="IPR050763">
    <property type="entry name" value="ABC_transporter_ATP-binding"/>
</dbReference>
<keyword evidence="2" id="KW-0813">Transport</keyword>
<dbReference type="eggNOG" id="arCOG00194">
    <property type="taxonomic scope" value="Archaea"/>
</dbReference>
<dbReference type="SMART" id="SM00382">
    <property type="entry name" value="AAA"/>
    <property type="match status" value="1"/>
</dbReference>
<dbReference type="GO" id="GO:0005524">
    <property type="term" value="F:ATP binding"/>
    <property type="evidence" value="ECO:0007669"/>
    <property type="project" value="UniProtKB-KW"/>
</dbReference>
<dbReference type="GO" id="GO:0016887">
    <property type="term" value="F:ATP hydrolysis activity"/>
    <property type="evidence" value="ECO:0007669"/>
    <property type="project" value="InterPro"/>
</dbReference>
<evidence type="ECO:0000256" key="1">
    <source>
        <dbReference type="ARBA" id="ARBA00005417"/>
    </source>
</evidence>
<evidence type="ECO:0000256" key="2">
    <source>
        <dbReference type="ARBA" id="ARBA00022448"/>
    </source>
</evidence>
<dbReference type="InterPro" id="IPR003439">
    <property type="entry name" value="ABC_transporter-like_ATP-bd"/>
</dbReference>
<evidence type="ECO:0000313" key="7">
    <source>
        <dbReference type="Proteomes" id="UP000007478"/>
    </source>
</evidence>
<protein>
    <submittedName>
        <fullName evidence="6">ABC transporter ATP-binding protein</fullName>
    </submittedName>
</protein>
<dbReference type="PATRIC" id="fig|391623.17.peg.1236"/>
<dbReference type="GeneID" id="10041551"/>
<dbReference type="AlphaFoldDB" id="F0LH02"/>
<proteinExistence type="inferred from homology"/>
<dbReference type="Proteomes" id="UP000007478">
    <property type="component" value="Chromosome"/>
</dbReference>
<evidence type="ECO:0000256" key="4">
    <source>
        <dbReference type="ARBA" id="ARBA00022840"/>
    </source>
</evidence>
<evidence type="ECO:0000259" key="5">
    <source>
        <dbReference type="PROSITE" id="PS50893"/>
    </source>
</evidence>
<dbReference type="Gene3D" id="3.40.50.300">
    <property type="entry name" value="P-loop containing nucleotide triphosphate hydrolases"/>
    <property type="match status" value="1"/>
</dbReference>
<evidence type="ECO:0000256" key="3">
    <source>
        <dbReference type="ARBA" id="ARBA00022741"/>
    </source>
</evidence>
<keyword evidence="3" id="KW-0547">Nucleotide-binding</keyword>
<comment type="similarity">
    <text evidence="1">Belongs to the ABC transporter superfamily.</text>
</comment>
<dbReference type="InterPro" id="IPR027417">
    <property type="entry name" value="P-loop_NTPase"/>
</dbReference>
<gene>
    <name evidence="6" type="ordered locus">TERMP_01234</name>
</gene>
<dbReference type="SUPFAM" id="SSF52540">
    <property type="entry name" value="P-loop containing nucleoside triphosphate hydrolases"/>
    <property type="match status" value="1"/>
</dbReference>
<keyword evidence="4 6" id="KW-0067">ATP-binding</keyword>
<dbReference type="InterPro" id="IPR003593">
    <property type="entry name" value="AAA+_ATPase"/>
</dbReference>
<dbReference type="PANTHER" id="PTHR42711:SF5">
    <property type="entry name" value="ABC TRANSPORTER ATP-BINDING PROTEIN NATA"/>
    <property type="match status" value="1"/>
</dbReference>
<dbReference type="EMBL" id="CP002372">
    <property type="protein sequence ID" value="ADT84210.1"/>
    <property type="molecule type" value="Genomic_DNA"/>
</dbReference>
<accession>F0LH02</accession>
<sequence>MPIVKIRNVSKRFGDVVALRNIDLEIEQGEFVVIAGENGSGKSTLLKIMTGLLIPDNGEVTVLGFDVVEEWKELAKHIGVALANERSLYWKLTGMENLEIFGGIYGVRDAKKKALALLERLDLIDVKDMLVENYSTGMRRKLLLAKSLIHSPKILFLDEILNGLDPKSMIEIVSFLEELNRDGITIVLVSHILHSLPSNSRLIVMKDGKIILDDALRNFKNMKTVKVKAVIGGEKIEKTVDESELTKVIKELTEVGAENIMIERDDLYAILRRIL</sequence>
<dbReference type="HOGENOM" id="CLU_000604_1_2_2"/>
<dbReference type="KEGG" id="tba:TERMP_01234"/>
<dbReference type="RefSeq" id="WP_013467508.1">
    <property type="nucleotide sequence ID" value="NC_014804.1"/>
</dbReference>
<organism evidence="6 7">
    <name type="scientific">Thermococcus barophilus (strain DSM 11836 / MP)</name>
    <dbReference type="NCBI Taxonomy" id="391623"/>
    <lineage>
        <taxon>Archaea</taxon>
        <taxon>Methanobacteriati</taxon>
        <taxon>Methanobacteriota</taxon>
        <taxon>Thermococci</taxon>
        <taxon>Thermococcales</taxon>
        <taxon>Thermococcaceae</taxon>
        <taxon>Thermococcus</taxon>
    </lineage>
</organism>
<keyword evidence="7" id="KW-1185">Reference proteome</keyword>
<dbReference type="PROSITE" id="PS50893">
    <property type="entry name" value="ABC_TRANSPORTER_2"/>
    <property type="match status" value="1"/>
</dbReference>
<dbReference type="PANTHER" id="PTHR42711">
    <property type="entry name" value="ABC TRANSPORTER ATP-BINDING PROTEIN"/>
    <property type="match status" value="1"/>
</dbReference>